<protein>
    <submittedName>
        <fullName evidence="2">Uncharacterized protein</fullName>
    </submittedName>
</protein>
<dbReference type="EMBL" id="JAULSV010000007">
    <property type="protein sequence ID" value="KAK0639195.1"/>
    <property type="molecule type" value="Genomic_DNA"/>
</dbReference>
<evidence type="ECO:0000313" key="2">
    <source>
        <dbReference type="EMBL" id="KAK0639195.1"/>
    </source>
</evidence>
<organism evidence="2 3">
    <name type="scientific">Cercophora newfieldiana</name>
    <dbReference type="NCBI Taxonomy" id="92897"/>
    <lineage>
        <taxon>Eukaryota</taxon>
        <taxon>Fungi</taxon>
        <taxon>Dikarya</taxon>
        <taxon>Ascomycota</taxon>
        <taxon>Pezizomycotina</taxon>
        <taxon>Sordariomycetes</taxon>
        <taxon>Sordariomycetidae</taxon>
        <taxon>Sordariales</taxon>
        <taxon>Lasiosphaeriaceae</taxon>
        <taxon>Cercophora</taxon>
    </lineage>
</organism>
<reference evidence="2" key="1">
    <citation type="submission" date="2023-06" db="EMBL/GenBank/DDBJ databases">
        <title>Genome-scale phylogeny and comparative genomics of the fungal order Sordariales.</title>
        <authorList>
            <consortium name="Lawrence Berkeley National Laboratory"/>
            <person name="Hensen N."/>
            <person name="Bonometti L."/>
            <person name="Westerberg I."/>
            <person name="Brannstrom I.O."/>
            <person name="Guillou S."/>
            <person name="Cros-Aarteil S."/>
            <person name="Calhoun S."/>
            <person name="Haridas S."/>
            <person name="Kuo A."/>
            <person name="Mondo S."/>
            <person name="Pangilinan J."/>
            <person name="Riley R."/>
            <person name="Labutti K."/>
            <person name="Andreopoulos B."/>
            <person name="Lipzen A."/>
            <person name="Chen C."/>
            <person name="Yanf M."/>
            <person name="Daum C."/>
            <person name="Ng V."/>
            <person name="Clum A."/>
            <person name="Steindorff A."/>
            <person name="Ohm R."/>
            <person name="Martin F."/>
            <person name="Silar P."/>
            <person name="Natvig D."/>
            <person name="Lalanne C."/>
            <person name="Gautier V."/>
            <person name="Ament-Velasquez S.L."/>
            <person name="Kruys A."/>
            <person name="Hutchinson M.I."/>
            <person name="Powell A.J."/>
            <person name="Barry K."/>
            <person name="Miller A.N."/>
            <person name="Grigoriev I.V."/>
            <person name="Debuchy R."/>
            <person name="Gladieux P."/>
            <person name="Thoren M.H."/>
            <person name="Johannesson H."/>
        </authorList>
    </citation>
    <scope>NUCLEOTIDE SEQUENCE</scope>
    <source>
        <strain evidence="2">SMH2532-1</strain>
    </source>
</reference>
<dbReference type="AlphaFoldDB" id="A0AA39XU78"/>
<accession>A0AA39XU78</accession>
<proteinExistence type="predicted"/>
<sequence>MAVPFALGSVTHAIPDTDIRFLRQSSLKLRRLLADPRPPGPVYLPPDRERGIDGVSIQYLLDNLGLDQHPERPVNITDLSGQCNALHDFGCDPRPFAGLWARLEKRWGLAPRPPGAWCWRLPRRKDISFRRWTHYAIAAWVLEQDDEFSDVMRSLVFDSKVDRLATAVEDLRDIKEHRDLYMRRIFHVLVEYVKILNDNRSTRSIGRQMLDRISESPHLNIHLTGSLNEARRPVPAWDRSSADLSTRTIYGFVLQLDIALLRGTSEAYNPDDYAPPEPAASLHESDDASVLGVAGPKSLDRLRVTKAFKEVWAPKREYVEEVKRMMNMIDNEILEYQAELVGRLIRNRNRIMEERRVLLQAEPSPSPAVPQGNGHPPELPAEIGQPNGHG</sequence>
<feature type="region of interest" description="Disordered" evidence="1">
    <location>
        <begin position="361"/>
        <end position="390"/>
    </location>
</feature>
<keyword evidence="3" id="KW-1185">Reference proteome</keyword>
<comment type="caution">
    <text evidence="2">The sequence shown here is derived from an EMBL/GenBank/DDBJ whole genome shotgun (WGS) entry which is preliminary data.</text>
</comment>
<dbReference type="Proteomes" id="UP001174936">
    <property type="component" value="Unassembled WGS sequence"/>
</dbReference>
<evidence type="ECO:0000256" key="1">
    <source>
        <dbReference type="SAM" id="MobiDB-lite"/>
    </source>
</evidence>
<evidence type="ECO:0000313" key="3">
    <source>
        <dbReference type="Proteomes" id="UP001174936"/>
    </source>
</evidence>
<name>A0AA39XU78_9PEZI</name>
<gene>
    <name evidence="2" type="ORF">B0T16DRAFT_422603</name>
</gene>